<dbReference type="PANTHER" id="PTHR10509">
    <property type="entry name" value="O-METHYLTRANSFERASE-RELATED"/>
    <property type="match status" value="1"/>
</dbReference>
<keyword evidence="1" id="KW-0489">Methyltransferase</keyword>
<dbReference type="PANTHER" id="PTHR10509:SF14">
    <property type="entry name" value="CAFFEOYL-COA O-METHYLTRANSFERASE 3-RELATED"/>
    <property type="match status" value="1"/>
</dbReference>
<dbReference type="EMBL" id="HBHI01009391">
    <property type="protein sequence ID" value="CAD9663382.1"/>
    <property type="molecule type" value="Transcribed_RNA"/>
</dbReference>
<dbReference type="AlphaFoldDB" id="A0A7S2R823"/>
<evidence type="ECO:0000256" key="2">
    <source>
        <dbReference type="ARBA" id="ARBA00022679"/>
    </source>
</evidence>
<evidence type="ECO:0000256" key="4">
    <source>
        <dbReference type="ARBA" id="ARBA00023453"/>
    </source>
</evidence>
<dbReference type="Gene3D" id="3.40.50.150">
    <property type="entry name" value="Vaccinia Virus protein VP39"/>
    <property type="match status" value="1"/>
</dbReference>
<name>A0A7S2R823_9STRA</name>
<sequence length="200" mass="22693">MMDAKTVVEIGVFRGMTTLAFALCLRRLEEKSEFSHKRRVIALDISEEFTEIGKKSWHQAGVEKIIDFRVGDAKYSLKTLLEEEGEESVDLCFIDADKSSYDDYYEKCLKITKKGGLIVIDNTLWGARVLINDNILDALHNINENTDARNTDSLVSKTNMNTIMDAKSIKDLTKKISSDERVERVCFLTIADGVTICRKK</sequence>
<dbReference type="PROSITE" id="PS51682">
    <property type="entry name" value="SAM_OMT_I"/>
    <property type="match status" value="1"/>
</dbReference>
<evidence type="ECO:0000256" key="3">
    <source>
        <dbReference type="ARBA" id="ARBA00022691"/>
    </source>
</evidence>
<dbReference type="GO" id="GO:0008171">
    <property type="term" value="F:O-methyltransferase activity"/>
    <property type="evidence" value="ECO:0007669"/>
    <property type="project" value="InterPro"/>
</dbReference>
<evidence type="ECO:0000313" key="5">
    <source>
        <dbReference type="EMBL" id="CAD9663382.1"/>
    </source>
</evidence>
<dbReference type="InterPro" id="IPR029063">
    <property type="entry name" value="SAM-dependent_MTases_sf"/>
</dbReference>
<dbReference type="CDD" id="cd02440">
    <property type="entry name" value="AdoMet_MTases"/>
    <property type="match status" value="1"/>
</dbReference>
<keyword evidence="2" id="KW-0808">Transferase</keyword>
<dbReference type="Pfam" id="PF01596">
    <property type="entry name" value="Methyltransf_3"/>
    <property type="match status" value="1"/>
</dbReference>
<proteinExistence type="inferred from homology"/>
<evidence type="ECO:0000256" key="1">
    <source>
        <dbReference type="ARBA" id="ARBA00022603"/>
    </source>
</evidence>
<dbReference type="InterPro" id="IPR050362">
    <property type="entry name" value="Cation-dep_OMT"/>
</dbReference>
<protein>
    <recommendedName>
        <fullName evidence="6">Caffeoyl-CoA O-methyltransferase</fullName>
    </recommendedName>
</protein>
<reference evidence="5" key="1">
    <citation type="submission" date="2021-01" db="EMBL/GenBank/DDBJ databases">
        <authorList>
            <person name="Corre E."/>
            <person name="Pelletier E."/>
            <person name="Niang G."/>
            <person name="Scheremetjew M."/>
            <person name="Finn R."/>
            <person name="Kale V."/>
            <person name="Holt S."/>
            <person name="Cochrane G."/>
            <person name="Meng A."/>
            <person name="Brown T."/>
            <person name="Cohen L."/>
        </authorList>
    </citation>
    <scope>NUCLEOTIDE SEQUENCE</scope>
    <source>
        <strain evidence="5">CCMP1452</strain>
    </source>
</reference>
<comment type="similarity">
    <text evidence="4">Belongs to the class I-like SAM-binding methyltransferase superfamily. Cation-dependent O-methyltransferase family.</text>
</comment>
<accession>A0A7S2R823</accession>
<dbReference type="SUPFAM" id="SSF53335">
    <property type="entry name" value="S-adenosyl-L-methionine-dependent methyltransferases"/>
    <property type="match status" value="1"/>
</dbReference>
<evidence type="ECO:0008006" key="6">
    <source>
        <dbReference type="Google" id="ProtNLM"/>
    </source>
</evidence>
<organism evidence="5">
    <name type="scientific">Eucampia antarctica</name>
    <dbReference type="NCBI Taxonomy" id="49252"/>
    <lineage>
        <taxon>Eukaryota</taxon>
        <taxon>Sar</taxon>
        <taxon>Stramenopiles</taxon>
        <taxon>Ochrophyta</taxon>
        <taxon>Bacillariophyta</taxon>
        <taxon>Mediophyceae</taxon>
        <taxon>Biddulphiophycidae</taxon>
        <taxon>Hemiaulales</taxon>
        <taxon>Hemiaulaceae</taxon>
        <taxon>Eucampia</taxon>
    </lineage>
</organism>
<dbReference type="GO" id="GO:0032259">
    <property type="term" value="P:methylation"/>
    <property type="evidence" value="ECO:0007669"/>
    <property type="project" value="UniProtKB-KW"/>
</dbReference>
<dbReference type="GO" id="GO:0008757">
    <property type="term" value="F:S-adenosylmethionine-dependent methyltransferase activity"/>
    <property type="evidence" value="ECO:0007669"/>
    <property type="project" value="TreeGrafter"/>
</dbReference>
<keyword evidence="3" id="KW-0949">S-adenosyl-L-methionine</keyword>
<gene>
    <name evidence="5" type="ORF">EANT1437_LOCUS4832</name>
</gene>
<dbReference type="InterPro" id="IPR002935">
    <property type="entry name" value="SAM_O-MeTrfase"/>
</dbReference>